<protein>
    <submittedName>
        <fullName evidence="1">16781_t:CDS:1</fullName>
    </submittedName>
</protein>
<accession>A0ACA9K655</accession>
<comment type="caution">
    <text evidence="1">The sequence shown here is derived from an EMBL/GenBank/DDBJ whole genome shotgun (WGS) entry which is preliminary data.</text>
</comment>
<organism evidence="1 2">
    <name type="scientific">Cetraspora pellucida</name>
    <dbReference type="NCBI Taxonomy" id="1433469"/>
    <lineage>
        <taxon>Eukaryota</taxon>
        <taxon>Fungi</taxon>
        <taxon>Fungi incertae sedis</taxon>
        <taxon>Mucoromycota</taxon>
        <taxon>Glomeromycotina</taxon>
        <taxon>Glomeromycetes</taxon>
        <taxon>Diversisporales</taxon>
        <taxon>Gigasporaceae</taxon>
        <taxon>Cetraspora</taxon>
    </lineage>
</organism>
<evidence type="ECO:0000313" key="2">
    <source>
        <dbReference type="Proteomes" id="UP000789366"/>
    </source>
</evidence>
<reference evidence="1" key="1">
    <citation type="submission" date="2021-06" db="EMBL/GenBank/DDBJ databases">
        <authorList>
            <person name="Kallberg Y."/>
            <person name="Tangrot J."/>
            <person name="Rosling A."/>
        </authorList>
    </citation>
    <scope>NUCLEOTIDE SEQUENCE</scope>
    <source>
        <strain evidence="1">28 12/20/2015</strain>
    </source>
</reference>
<name>A0ACA9K655_9GLOM</name>
<keyword evidence="2" id="KW-1185">Reference proteome</keyword>
<sequence length="76" mass="8731">MYKLYELLEEEYEVNLFDLPDKQEALKAALEGNSITIPELTKTEPADVIVKPSSYDQKDKTRTDVHLTYQALKNIA</sequence>
<evidence type="ECO:0000313" key="1">
    <source>
        <dbReference type="EMBL" id="CAG8453990.1"/>
    </source>
</evidence>
<dbReference type="EMBL" id="CAJVPW010000441">
    <property type="protein sequence ID" value="CAG8453990.1"/>
    <property type="molecule type" value="Genomic_DNA"/>
</dbReference>
<dbReference type="Proteomes" id="UP000789366">
    <property type="component" value="Unassembled WGS sequence"/>
</dbReference>
<gene>
    <name evidence="1" type="ORF">SPELUC_LOCUS945</name>
</gene>
<proteinExistence type="predicted"/>